<name>A0A8T4L7T5_9ARCH</name>
<gene>
    <name evidence="2" type="ORF">J4215_03280</name>
</gene>
<evidence type="ECO:0000313" key="3">
    <source>
        <dbReference type="Proteomes" id="UP000675968"/>
    </source>
</evidence>
<proteinExistence type="predicted"/>
<feature type="region of interest" description="Disordered" evidence="1">
    <location>
        <begin position="271"/>
        <end position="291"/>
    </location>
</feature>
<dbReference type="Proteomes" id="UP000675968">
    <property type="component" value="Unassembled WGS sequence"/>
</dbReference>
<feature type="compositionally biased region" description="Gly residues" evidence="1">
    <location>
        <begin position="1"/>
        <end position="14"/>
    </location>
</feature>
<reference evidence="2" key="1">
    <citation type="submission" date="2021-03" db="EMBL/GenBank/DDBJ databases">
        <authorList>
            <person name="Jaffe A."/>
        </authorList>
    </citation>
    <scope>NUCLEOTIDE SEQUENCE</scope>
    <source>
        <strain evidence="2">RIFCSPLOWO2_01_FULL_AR10_48_17</strain>
    </source>
</reference>
<comment type="caution">
    <text evidence="2">The sequence shown here is derived from an EMBL/GenBank/DDBJ whole genome shotgun (WGS) entry which is preliminary data.</text>
</comment>
<feature type="compositionally biased region" description="Gly residues" evidence="1">
    <location>
        <begin position="282"/>
        <end position="291"/>
    </location>
</feature>
<feature type="compositionally biased region" description="Basic residues" evidence="1">
    <location>
        <begin position="17"/>
        <end position="26"/>
    </location>
</feature>
<evidence type="ECO:0000313" key="2">
    <source>
        <dbReference type="EMBL" id="MBS3061579.1"/>
    </source>
</evidence>
<organism evidence="2 3">
    <name type="scientific">Candidatus Iainarchaeum sp</name>
    <dbReference type="NCBI Taxonomy" id="3101447"/>
    <lineage>
        <taxon>Archaea</taxon>
        <taxon>Candidatus Iainarchaeota</taxon>
        <taxon>Candidatus Iainarchaeia</taxon>
        <taxon>Candidatus Iainarchaeales</taxon>
        <taxon>Candidatus Iainarchaeaceae</taxon>
        <taxon>Candidatus Iainarchaeum</taxon>
    </lineage>
</organism>
<feature type="region of interest" description="Disordered" evidence="1">
    <location>
        <begin position="1"/>
        <end position="35"/>
    </location>
</feature>
<dbReference type="AlphaFoldDB" id="A0A8T4L7T5"/>
<accession>A0A8T4L7T5</accession>
<reference evidence="2" key="2">
    <citation type="submission" date="2021-05" db="EMBL/GenBank/DDBJ databases">
        <title>Protein family content uncovers lineage relationships and bacterial pathway maintenance mechanisms in DPANN archaea.</title>
        <authorList>
            <person name="Castelle C.J."/>
            <person name="Meheust R."/>
            <person name="Jaffe A.L."/>
            <person name="Seitz K."/>
            <person name="Gong X."/>
            <person name="Baker B.J."/>
            <person name="Banfield J.F."/>
        </authorList>
    </citation>
    <scope>NUCLEOTIDE SEQUENCE</scope>
    <source>
        <strain evidence="2">RIFCSPLOWO2_01_FULL_AR10_48_17</strain>
    </source>
</reference>
<dbReference type="EMBL" id="JAGVWC010000010">
    <property type="protein sequence ID" value="MBS3061579.1"/>
    <property type="molecule type" value="Genomic_DNA"/>
</dbReference>
<evidence type="ECO:0000256" key="1">
    <source>
        <dbReference type="SAM" id="MobiDB-lite"/>
    </source>
</evidence>
<feature type="region of interest" description="Disordered" evidence="1">
    <location>
        <begin position="47"/>
        <end position="70"/>
    </location>
</feature>
<sequence>MGKGRSSSGGGPERGFGPRKKGRFKGKVPFSSGMRQLTHDIRNNLSFSKQKPPLQQHEAHQGKPVRKKRSLKKESFALMAHRHGAEYEELAARILADFHRTPKNNMGVDFVSRDGQHFVEVKGTLNGANMGTFSNIKVLNRALMNNVATEFLFITPTHVYLCPADKLREFVQKNYSKLSPKEVRGDARLRATLTIKDLVAAGLMVNRHGDLQAWVINHEQMDRIALGKKMDPKKPVLLQPFASRMVYSRKVLEASRAKMAIEEADVDPSFEPMGRRFKRRGGGGTKNGFNS</sequence>
<protein>
    <submittedName>
        <fullName evidence="2">Uncharacterized protein</fullName>
    </submittedName>
</protein>